<reference evidence="4" key="2">
    <citation type="submission" date="2020-09" db="EMBL/GenBank/DDBJ databases">
        <authorList>
            <person name="Sun Q."/>
            <person name="Zhou Y."/>
        </authorList>
    </citation>
    <scope>NUCLEOTIDE SEQUENCE</scope>
    <source>
        <strain evidence="4">CGMCC 1.15367</strain>
    </source>
</reference>
<evidence type="ECO:0000256" key="1">
    <source>
        <dbReference type="ARBA" id="ARBA00006484"/>
    </source>
</evidence>
<dbReference type="NCBIfam" id="NF005559">
    <property type="entry name" value="PRK07231.1"/>
    <property type="match status" value="1"/>
</dbReference>
<organism evidence="4 5">
    <name type="scientific">Aureimonas endophytica</name>
    <dbReference type="NCBI Taxonomy" id="2027858"/>
    <lineage>
        <taxon>Bacteria</taxon>
        <taxon>Pseudomonadati</taxon>
        <taxon>Pseudomonadota</taxon>
        <taxon>Alphaproteobacteria</taxon>
        <taxon>Hyphomicrobiales</taxon>
        <taxon>Aurantimonadaceae</taxon>
        <taxon>Aureimonas</taxon>
    </lineage>
</organism>
<dbReference type="SUPFAM" id="SSF51735">
    <property type="entry name" value="NAD(P)-binding Rossmann-fold domains"/>
    <property type="match status" value="1"/>
</dbReference>
<dbReference type="CDD" id="cd05233">
    <property type="entry name" value="SDR_c"/>
    <property type="match status" value="1"/>
</dbReference>
<accession>A0A916ZMX6</accession>
<dbReference type="AlphaFoldDB" id="A0A916ZMX6"/>
<comment type="similarity">
    <text evidence="1">Belongs to the short-chain dehydrogenases/reductases (SDR) family.</text>
</comment>
<feature type="domain" description="Ketoreductase" evidence="3">
    <location>
        <begin position="8"/>
        <end position="185"/>
    </location>
</feature>
<keyword evidence="5" id="KW-1185">Reference proteome</keyword>
<dbReference type="Proteomes" id="UP000644699">
    <property type="component" value="Unassembled WGS sequence"/>
</dbReference>
<evidence type="ECO:0000256" key="2">
    <source>
        <dbReference type="ARBA" id="ARBA00023002"/>
    </source>
</evidence>
<dbReference type="GO" id="GO:0016491">
    <property type="term" value="F:oxidoreductase activity"/>
    <property type="evidence" value="ECO:0007669"/>
    <property type="project" value="UniProtKB-KW"/>
</dbReference>
<dbReference type="InterPro" id="IPR002347">
    <property type="entry name" value="SDR_fam"/>
</dbReference>
<dbReference type="PROSITE" id="PS00061">
    <property type="entry name" value="ADH_SHORT"/>
    <property type="match status" value="1"/>
</dbReference>
<dbReference type="RefSeq" id="WP_188908703.1">
    <property type="nucleotide sequence ID" value="NZ_BMIQ01000003.1"/>
</dbReference>
<dbReference type="PANTHER" id="PTHR43639:SF1">
    <property type="entry name" value="SHORT-CHAIN DEHYDROGENASE_REDUCTASE FAMILY PROTEIN"/>
    <property type="match status" value="1"/>
</dbReference>
<keyword evidence="2" id="KW-0560">Oxidoreductase</keyword>
<name>A0A916ZMX6_9HYPH</name>
<evidence type="ECO:0000313" key="4">
    <source>
        <dbReference type="EMBL" id="GGE04139.1"/>
    </source>
</evidence>
<dbReference type="InterPro" id="IPR057326">
    <property type="entry name" value="KR_dom"/>
</dbReference>
<dbReference type="SMART" id="SM00822">
    <property type="entry name" value="PKS_KR"/>
    <property type="match status" value="1"/>
</dbReference>
<dbReference type="PANTHER" id="PTHR43639">
    <property type="entry name" value="OXIDOREDUCTASE, SHORT-CHAIN DEHYDROGENASE/REDUCTASE FAMILY (AFU_ORTHOLOGUE AFUA_5G02870)"/>
    <property type="match status" value="1"/>
</dbReference>
<reference evidence="4" key="1">
    <citation type="journal article" date="2014" name="Int. J. Syst. Evol. Microbiol.">
        <title>Complete genome sequence of Corynebacterium casei LMG S-19264T (=DSM 44701T), isolated from a smear-ripened cheese.</title>
        <authorList>
            <consortium name="US DOE Joint Genome Institute (JGI-PGF)"/>
            <person name="Walter F."/>
            <person name="Albersmeier A."/>
            <person name="Kalinowski J."/>
            <person name="Ruckert C."/>
        </authorList>
    </citation>
    <scope>NUCLEOTIDE SEQUENCE</scope>
    <source>
        <strain evidence="4">CGMCC 1.15367</strain>
    </source>
</reference>
<comment type="caution">
    <text evidence="4">The sequence shown here is derived from an EMBL/GenBank/DDBJ whole genome shotgun (WGS) entry which is preliminary data.</text>
</comment>
<protein>
    <submittedName>
        <fullName evidence="4">3-ketoacyl-ACP reductase</fullName>
    </submittedName>
</protein>
<evidence type="ECO:0000259" key="3">
    <source>
        <dbReference type="SMART" id="SM00822"/>
    </source>
</evidence>
<dbReference type="PRINTS" id="PR00081">
    <property type="entry name" value="GDHRDH"/>
</dbReference>
<evidence type="ECO:0000313" key="5">
    <source>
        <dbReference type="Proteomes" id="UP000644699"/>
    </source>
</evidence>
<gene>
    <name evidence="4" type="ORF">GCM10011390_23900</name>
</gene>
<dbReference type="FunFam" id="3.40.50.720:FF:000084">
    <property type="entry name" value="Short-chain dehydrogenase reductase"/>
    <property type="match status" value="1"/>
</dbReference>
<dbReference type="PRINTS" id="PR00080">
    <property type="entry name" value="SDRFAMILY"/>
</dbReference>
<proteinExistence type="inferred from homology"/>
<dbReference type="Gene3D" id="3.40.50.720">
    <property type="entry name" value="NAD(P)-binding Rossmann-like Domain"/>
    <property type="match status" value="1"/>
</dbReference>
<dbReference type="InterPro" id="IPR020904">
    <property type="entry name" value="Sc_DH/Rdtase_CS"/>
</dbReference>
<dbReference type="Pfam" id="PF13561">
    <property type="entry name" value="adh_short_C2"/>
    <property type="match status" value="1"/>
</dbReference>
<dbReference type="EMBL" id="BMIQ01000003">
    <property type="protein sequence ID" value="GGE04139.1"/>
    <property type="molecule type" value="Genomic_DNA"/>
</dbReference>
<sequence length="257" mass="26248">MARQLNGRIALVVGAAQGIGAGIARCFAAEGAQVVLADLDARKGRAVAAELGEAGLFVEADLADPASLEALAAIVLERFGHLDILVQNAGIYPEAPLETMSLAHWERVLRVNLTGSFLAVQACLPALKRSSAGRIVLTSSITGPRVAAPGTSAYAASKGGINGFIRAAALELAPHRITVNGIEPGNIMTEGLASGRSPEFIEGMRRAVPLGRLGLAEDVAAAALYLASTGASYVTGTTIVVDGGQILPESADCIPTT</sequence>
<dbReference type="InterPro" id="IPR036291">
    <property type="entry name" value="NAD(P)-bd_dom_sf"/>
</dbReference>